<name>A0ABY4ET17_9BACI</name>
<sequence>MWFKKKKKDKEKTYPIKDISLEEVRHAIHAFSKELPADIPLKIVAKDDLSLDYSLLAPFLKGIPEKNYYMSKETYDLFEEEEKHIALALDQIQHAVDQYIAQTNELPVIDHDPYLKVNFFKLEKLKLIEERPEMDFYITDQEQMVTSVKPT</sequence>
<evidence type="ECO:0000313" key="1">
    <source>
        <dbReference type="EMBL" id="UOQ46877.1"/>
    </source>
</evidence>
<proteinExistence type="predicted"/>
<gene>
    <name evidence="1" type="ORF">MUN88_12315</name>
</gene>
<evidence type="ECO:0000313" key="2">
    <source>
        <dbReference type="Proteomes" id="UP000831782"/>
    </source>
</evidence>
<reference evidence="1 2" key="1">
    <citation type="submission" date="2022-04" db="EMBL/GenBank/DDBJ databases">
        <title>Gracilibacillus sp. isolated from saltern.</title>
        <authorList>
            <person name="Won M."/>
            <person name="Lee C.-M."/>
            <person name="Woen H.-Y."/>
            <person name="Kwon S.-W."/>
        </authorList>
    </citation>
    <scope>NUCLEOTIDE SEQUENCE [LARGE SCALE GENOMIC DNA]</scope>
    <source>
        <strain evidence="1 2">SSWR10-1</strain>
    </source>
</reference>
<dbReference type="RefSeq" id="WP_244715444.1">
    <property type="nucleotide sequence ID" value="NZ_CP095072.1"/>
</dbReference>
<organism evidence="1 2">
    <name type="scientific">Gracilibacillus caseinilyticus</name>
    <dbReference type="NCBI Taxonomy" id="2932256"/>
    <lineage>
        <taxon>Bacteria</taxon>
        <taxon>Bacillati</taxon>
        <taxon>Bacillota</taxon>
        <taxon>Bacilli</taxon>
        <taxon>Bacillales</taxon>
        <taxon>Bacillaceae</taxon>
        <taxon>Gracilibacillus</taxon>
    </lineage>
</organism>
<accession>A0ABY4ET17</accession>
<keyword evidence="2" id="KW-1185">Reference proteome</keyword>
<protein>
    <submittedName>
        <fullName evidence="1">DUF3939 domain-containing protein</fullName>
    </submittedName>
</protein>
<dbReference type="Pfam" id="PF13075">
    <property type="entry name" value="DUF3939"/>
    <property type="match status" value="1"/>
</dbReference>
<dbReference type="Proteomes" id="UP000831782">
    <property type="component" value="Chromosome"/>
</dbReference>
<dbReference type="EMBL" id="CP095072">
    <property type="protein sequence ID" value="UOQ46877.1"/>
    <property type="molecule type" value="Genomic_DNA"/>
</dbReference>
<dbReference type="InterPro" id="IPR025071">
    <property type="entry name" value="DUF3939"/>
</dbReference>